<dbReference type="CDD" id="cd00347">
    <property type="entry name" value="Flavin_utilizing_monoxygenases"/>
    <property type="match status" value="1"/>
</dbReference>
<feature type="domain" description="Luciferase-like" evidence="3">
    <location>
        <begin position="5"/>
        <end position="301"/>
    </location>
</feature>
<dbReference type="InterPro" id="IPR011251">
    <property type="entry name" value="Luciferase-like_dom"/>
</dbReference>
<dbReference type="FunFam" id="3.20.20.30:FF:000002">
    <property type="entry name" value="LLM class flavin-dependent oxidoreductase"/>
    <property type="match status" value="1"/>
</dbReference>
<evidence type="ECO:0000256" key="1">
    <source>
        <dbReference type="ARBA" id="ARBA00007789"/>
    </source>
</evidence>
<dbReference type="NCBIfam" id="TIGR03558">
    <property type="entry name" value="oxido_grp_1"/>
    <property type="match status" value="1"/>
</dbReference>
<comment type="similarity">
    <text evidence="1">To bacterial alkanal monooxygenase alpha and beta chains.</text>
</comment>
<gene>
    <name evidence="4" type="ORF">AVDCRST_MAG89-2085</name>
</gene>
<evidence type="ECO:0000313" key="4">
    <source>
        <dbReference type="EMBL" id="CAA9330236.1"/>
    </source>
</evidence>
<dbReference type="InterPro" id="IPR036661">
    <property type="entry name" value="Luciferase-like_sf"/>
</dbReference>
<evidence type="ECO:0000259" key="3">
    <source>
        <dbReference type="Pfam" id="PF00296"/>
    </source>
</evidence>
<dbReference type="EMBL" id="CADCTV010000440">
    <property type="protein sequence ID" value="CAA9330236.1"/>
    <property type="molecule type" value="Genomic_DNA"/>
</dbReference>
<dbReference type="SUPFAM" id="SSF51679">
    <property type="entry name" value="Bacterial luciferase-like"/>
    <property type="match status" value="1"/>
</dbReference>
<dbReference type="AlphaFoldDB" id="A0A6J4LE38"/>
<organism evidence="4">
    <name type="scientific">uncultured Gemmatimonadota bacterium</name>
    <dbReference type="NCBI Taxonomy" id="203437"/>
    <lineage>
        <taxon>Bacteria</taxon>
        <taxon>Pseudomonadati</taxon>
        <taxon>Gemmatimonadota</taxon>
        <taxon>environmental samples</taxon>
    </lineage>
</organism>
<dbReference type="PANTHER" id="PTHR30137">
    <property type="entry name" value="LUCIFERASE-LIKE MONOOXYGENASE"/>
    <property type="match status" value="1"/>
</dbReference>
<sequence>MAKLKLGVVDQSPVRTGGTAADAVRETLELARTTERLGYGRYWLAEHHSTNSFAGSSPAVLIARVAAETRSMRVGSGGVMLSHYSPLQVAENFRMLEALYPGRIDLGVGRAPGGDARATLALAYGRGRLGAEHFPGQVQDLIGWATDGFDDQHPWRRVRAMPRAATVPEFWLLGSGGSSALYAAENGCGYSFAQFISGQDGAVLVRQYQDRFRPSPWRAAPRASVALGVICAETEGEAHRLASSLELWNRRIMRGMDRGIPSPDEAMTELGPDWRPPPLGQDGARMIAGSPAQVRDELHSIATRCAADELMIVTVTHEWRARVRSYELLADAMAGG</sequence>
<dbReference type="GO" id="GO:0016705">
    <property type="term" value="F:oxidoreductase activity, acting on paired donors, with incorporation or reduction of molecular oxygen"/>
    <property type="evidence" value="ECO:0007669"/>
    <property type="project" value="InterPro"/>
</dbReference>
<dbReference type="Pfam" id="PF00296">
    <property type="entry name" value="Bac_luciferase"/>
    <property type="match status" value="1"/>
</dbReference>
<name>A0A6J4LE38_9BACT</name>
<protein>
    <recommendedName>
        <fullName evidence="2">Luciferase-like monooxygenase</fullName>
    </recommendedName>
</protein>
<proteinExistence type="predicted"/>
<evidence type="ECO:0000256" key="2">
    <source>
        <dbReference type="ARBA" id="ARBA00074555"/>
    </source>
</evidence>
<dbReference type="InterPro" id="IPR019949">
    <property type="entry name" value="CmoO-like"/>
</dbReference>
<accession>A0A6J4LE38</accession>
<dbReference type="InterPro" id="IPR050766">
    <property type="entry name" value="Bact_Lucif_Oxidored"/>
</dbReference>
<reference evidence="4" key="1">
    <citation type="submission" date="2020-02" db="EMBL/GenBank/DDBJ databases">
        <authorList>
            <person name="Meier V. D."/>
        </authorList>
    </citation>
    <scope>NUCLEOTIDE SEQUENCE</scope>
    <source>
        <strain evidence="4">AVDCRST_MAG89</strain>
    </source>
</reference>
<dbReference type="Gene3D" id="3.20.20.30">
    <property type="entry name" value="Luciferase-like domain"/>
    <property type="match status" value="1"/>
</dbReference>
<dbReference type="GO" id="GO:0005829">
    <property type="term" value="C:cytosol"/>
    <property type="evidence" value="ECO:0007669"/>
    <property type="project" value="TreeGrafter"/>
</dbReference>
<dbReference type="PANTHER" id="PTHR30137:SF19">
    <property type="entry name" value="LUCIFERASE-LIKE MONOOXYGENASE"/>
    <property type="match status" value="1"/>
</dbReference>